<evidence type="ECO:0000256" key="3">
    <source>
        <dbReference type="ARBA" id="ARBA00023163"/>
    </source>
</evidence>
<dbReference type="PRINTS" id="PR00035">
    <property type="entry name" value="HTHGNTR"/>
</dbReference>
<dbReference type="Pfam" id="PF07729">
    <property type="entry name" value="FCD"/>
    <property type="match status" value="1"/>
</dbReference>
<dbReference type="Pfam" id="PF00392">
    <property type="entry name" value="GntR"/>
    <property type="match status" value="1"/>
</dbReference>
<dbReference type="InterPro" id="IPR000524">
    <property type="entry name" value="Tscrpt_reg_HTH_GntR"/>
</dbReference>
<keyword evidence="3" id="KW-0804">Transcription</keyword>
<dbReference type="CDD" id="cd07377">
    <property type="entry name" value="WHTH_GntR"/>
    <property type="match status" value="1"/>
</dbReference>
<dbReference type="EMBL" id="QVER01000007">
    <property type="protein sequence ID" value="RGB91627.1"/>
    <property type="molecule type" value="Genomic_DNA"/>
</dbReference>
<evidence type="ECO:0000313" key="5">
    <source>
        <dbReference type="EMBL" id="MBS6623016.1"/>
    </source>
</evidence>
<keyword evidence="1" id="KW-0805">Transcription regulation</keyword>
<feature type="domain" description="HTH gntR-type" evidence="4">
    <location>
        <begin position="10"/>
        <end position="78"/>
    </location>
</feature>
<dbReference type="GO" id="GO:0003677">
    <property type="term" value="F:DNA binding"/>
    <property type="evidence" value="ECO:0007669"/>
    <property type="project" value="UniProtKB-KW"/>
</dbReference>
<dbReference type="InterPro" id="IPR036388">
    <property type="entry name" value="WH-like_DNA-bd_sf"/>
</dbReference>
<evidence type="ECO:0000313" key="7">
    <source>
        <dbReference type="Proteomes" id="UP000260991"/>
    </source>
</evidence>
<proteinExistence type="predicted"/>
<dbReference type="Proteomes" id="UP000811365">
    <property type="component" value="Unassembled WGS sequence"/>
</dbReference>
<dbReference type="AlphaFoldDB" id="A0A3E2U651"/>
<dbReference type="RefSeq" id="WP_158403054.1">
    <property type="nucleotide sequence ID" value="NZ_CP065376.1"/>
</dbReference>
<sequence>METAGCDSSRPLAEQVAQRIKDYILEEKLKSGDKLPTETAIAREMGVARSTVREAIKRLESQNILTVRHGAGSFVTDQPGLADDPLGLDFIEDKERLAFDLLEVRNIIEPAIAALAARHATPEDIAEMESLYNLMEYHILHGQDYLNEDMKFHRTIARASGNLVAPQLAPIITASVEVFTEGTHRTLLQETLDTHKAVLEAIKCGDSTWARDAMTLHLSHNRDLYRKMHRARSGEPPLAPKVPEWVLQLKELAKPEEPEEKE</sequence>
<dbReference type="Gene3D" id="1.10.10.10">
    <property type="entry name" value="Winged helix-like DNA-binding domain superfamily/Winged helix DNA-binding domain"/>
    <property type="match status" value="1"/>
</dbReference>
<dbReference type="SUPFAM" id="SSF46785">
    <property type="entry name" value="Winged helix' DNA-binding domain"/>
    <property type="match status" value="1"/>
</dbReference>
<dbReference type="GO" id="GO:0003700">
    <property type="term" value="F:DNA-binding transcription factor activity"/>
    <property type="evidence" value="ECO:0007669"/>
    <property type="project" value="InterPro"/>
</dbReference>
<dbReference type="Gene3D" id="1.20.120.530">
    <property type="entry name" value="GntR ligand-binding domain-like"/>
    <property type="match status" value="1"/>
</dbReference>
<evidence type="ECO:0000313" key="6">
    <source>
        <dbReference type="EMBL" id="RGB91627.1"/>
    </source>
</evidence>
<reference evidence="5" key="2">
    <citation type="submission" date="2021-02" db="EMBL/GenBank/DDBJ databases">
        <title>Infant gut strain persistence is associated with maternal origin, phylogeny, and functional potential including surface adhesion and iron acquisition.</title>
        <authorList>
            <person name="Lou Y.C."/>
        </authorList>
    </citation>
    <scope>NUCLEOTIDE SEQUENCE</scope>
    <source>
        <strain evidence="5">L2_039_000G1_dasL2_039_000G1_maxbin2.maxbin.077</strain>
    </source>
</reference>
<dbReference type="EMBL" id="JAGZYH010000063">
    <property type="protein sequence ID" value="MBS6623016.1"/>
    <property type="molecule type" value="Genomic_DNA"/>
</dbReference>
<dbReference type="Proteomes" id="UP000260991">
    <property type="component" value="Unassembled WGS sequence"/>
</dbReference>
<dbReference type="PROSITE" id="PS50949">
    <property type="entry name" value="HTH_GNTR"/>
    <property type="match status" value="1"/>
</dbReference>
<gene>
    <name evidence="6" type="ORF">DWZ46_07570</name>
    <name evidence="5" type="ORF">KH315_12785</name>
</gene>
<dbReference type="SMART" id="SM00345">
    <property type="entry name" value="HTH_GNTR"/>
    <property type="match status" value="1"/>
</dbReference>
<dbReference type="InterPro" id="IPR036390">
    <property type="entry name" value="WH_DNA-bd_sf"/>
</dbReference>
<reference evidence="6 7" key="1">
    <citation type="submission" date="2018-08" db="EMBL/GenBank/DDBJ databases">
        <title>A genome reference for cultivated species of the human gut microbiota.</title>
        <authorList>
            <person name="Zou Y."/>
            <person name="Xue W."/>
            <person name="Luo G."/>
        </authorList>
    </citation>
    <scope>NUCLEOTIDE SEQUENCE [LARGE SCALE GENOMIC DNA]</scope>
    <source>
        <strain evidence="6 7">AF32-8AC</strain>
    </source>
</reference>
<comment type="caution">
    <text evidence="6">The sequence shown here is derived from an EMBL/GenBank/DDBJ whole genome shotgun (WGS) entry which is preliminary data.</text>
</comment>
<evidence type="ECO:0000259" key="4">
    <source>
        <dbReference type="PROSITE" id="PS50949"/>
    </source>
</evidence>
<protein>
    <submittedName>
        <fullName evidence="6">FadR family transcriptional regulator</fullName>
    </submittedName>
</protein>
<dbReference type="InterPro" id="IPR011711">
    <property type="entry name" value="GntR_C"/>
</dbReference>
<organism evidence="6 7">
    <name type="scientific">Faecalibacterium prausnitzii</name>
    <dbReference type="NCBI Taxonomy" id="853"/>
    <lineage>
        <taxon>Bacteria</taxon>
        <taxon>Bacillati</taxon>
        <taxon>Bacillota</taxon>
        <taxon>Clostridia</taxon>
        <taxon>Eubacteriales</taxon>
        <taxon>Oscillospiraceae</taxon>
        <taxon>Faecalibacterium</taxon>
    </lineage>
</organism>
<dbReference type="SMART" id="SM00895">
    <property type="entry name" value="FCD"/>
    <property type="match status" value="1"/>
</dbReference>
<name>A0A3E2U651_9FIRM</name>
<evidence type="ECO:0000256" key="2">
    <source>
        <dbReference type="ARBA" id="ARBA00023125"/>
    </source>
</evidence>
<dbReference type="SUPFAM" id="SSF48008">
    <property type="entry name" value="GntR ligand-binding domain-like"/>
    <property type="match status" value="1"/>
</dbReference>
<dbReference type="InterPro" id="IPR008920">
    <property type="entry name" value="TF_FadR/GntR_C"/>
</dbReference>
<keyword evidence="2" id="KW-0238">DNA-binding</keyword>
<accession>A0A3E2U651</accession>
<dbReference type="PANTHER" id="PTHR43537:SF5">
    <property type="entry name" value="UXU OPERON TRANSCRIPTIONAL REGULATOR"/>
    <property type="match status" value="1"/>
</dbReference>
<evidence type="ECO:0000256" key="1">
    <source>
        <dbReference type="ARBA" id="ARBA00023015"/>
    </source>
</evidence>
<dbReference type="PANTHER" id="PTHR43537">
    <property type="entry name" value="TRANSCRIPTIONAL REGULATOR, GNTR FAMILY"/>
    <property type="match status" value="1"/>
</dbReference>